<keyword evidence="2" id="KW-1185">Reference proteome</keyword>
<protein>
    <submittedName>
        <fullName evidence="1">Uncharacterized protein</fullName>
    </submittedName>
</protein>
<name>A0AAV0C687_9ASTE</name>
<sequence length="117" mass="13333">MDRYWLAMQILDKTGVLETTLFTSEVHKLLSFIMTTNFHPDSVDCVELNDTIKDLTFVTSEVHKLLSFIMTTNFHPDSVDCVELNDTIKDLTSVTAIKVIVKQYQGELKTHIVVLSL</sequence>
<dbReference type="EMBL" id="CAMAPF010000016">
    <property type="protein sequence ID" value="CAH9069768.1"/>
    <property type="molecule type" value="Genomic_DNA"/>
</dbReference>
<proteinExistence type="predicted"/>
<reference evidence="1" key="1">
    <citation type="submission" date="2022-07" db="EMBL/GenBank/DDBJ databases">
        <authorList>
            <person name="Macas J."/>
            <person name="Novak P."/>
            <person name="Neumann P."/>
        </authorList>
    </citation>
    <scope>NUCLEOTIDE SEQUENCE</scope>
</reference>
<organism evidence="1 2">
    <name type="scientific">Cuscuta epithymum</name>
    <dbReference type="NCBI Taxonomy" id="186058"/>
    <lineage>
        <taxon>Eukaryota</taxon>
        <taxon>Viridiplantae</taxon>
        <taxon>Streptophyta</taxon>
        <taxon>Embryophyta</taxon>
        <taxon>Tracheophyta</taxon>
        <taxon>Spermatophyta</taxon>
        <taxon>Magnoliopsida</taxon>
        <taxon>eudicotyledons</taxon>
        <taxon>Gunneridae</taxon>
        <taxon>Pentapetalae</taxon>
        <taxon>asterids</taxon>
        <taxon>lamiids</taxon>
        <taxon>Solanales</taxon>
        <taxon>Convolvulaceae</taxon>
        <taxon>Cuscuteae</taxon>
        <taxon>Cuscuta</taxon>
        <taxon>Cuscuta subgen. Cuscuta</taxon>
    </lineage>
</organism>
<accession>A0AAV0C687</accession>
<gene>
    <name evidence="1" type="ORF">CEPIT_LOCUS3204</name>
</gene>
<dbReference type="Proteomes" id="UP001152523">
    <property type="component" value="Unassembled WGS sequence"/>
</dbReference>
<dbReference type="AlphaFoldDB" id="A0AAV0C687"/>
<evidence type="ECO:0000313" key="2">
    <source>
        <dbReference type="Proteomes" id="UP001152523"/>
    </source>
</evidence>
<comment type="caution">
    <text evidence="1">The sequence shown here is derived from an EMBL/GenBank/DDBJ whole genome shotgun (WGS) entry which is preliminary data.</text>
</comment>
<evidence type="ECO:0000313" key="1">
    <source>
        <dbReference type="EMBL" id="CAH9069768.1"/>
    </source>
</evidence>